<dbReference type="SUPFAM" id="SSF53335">
    <property type="entry name" value="S-adenosyl-L-methionine-dependent methyltransferases"/>
    <property type="match status" value="1"/>
</dbReference>
<keyword evidence="3" id="KW-1185">Reference proteome</keyword>
<sequence>MTEPAAVPHVPRCPVTGEPAIRRVQVIDARLLTALWRILFRADPRPSFRGVGRFGLWESPTGLYFFDPMLAGDADFYARFYANRGMQGYLRDPDRGEFGLAAAEIRPGDRVLDVGCGFGTFRHRVPDARYTGLDPHFAGDPATNPWARAESLADHLVAHEGTYDVACAFQVMEHVEDPAGLLAEMARAVRPGGKVVVGVPHVPSAPTRVPNWLTNAVPHHLTWWTERALNDLALRSGLVVPKVQASPWARSDVFVYWLDRFGAVRATQRHFHHGFGSYVGPLLAILPAYIASRVMPLPAAGSDEGVSLLLVARRPEAA</sequence>
<dbReference type="GO" id="GO:0016740">
    <property type="term" value="F:transferase activity"/>
    <property type="evidence" value="ECO:0007669"/>
    <property type="project" value="UniProtKB-KW"/>
</dbReference>
<accession>A0A512ILV4</accession>
<protein>
    <recommendedName>
        <fullName evidence="4">Methyltransferase type 11 domain-containing protein</fullName>
    </recommendedName>
</protein>
<evidence type="ECO:0000256" key="1">
    <source>
        <dbReference type="ARBA" id="ARBA00022679"/>
    </source>
</evidence>
<dbReference type="AlphaFoldDB" id="A0A512ILV4"/>
<name>A0A512ILV4_9HYPH</name>
<dbReference type="Proteomes" id="UP000321258">
    <property type="component" value="Unassembled WGS sequence"/>
</dbReference>
<dbReference type="InterPro" id="IPR029063">
    <property type="entry name" value="SAM-dependent_MTases_sf"/>
</dbReference>
<dbReference type="CDD" id="cd02440">
    <property type="entry name" value="AdoMet_MTases"/>
    <property type="match status" value="1"/>
</dbReference>
<evidence type="ECO:0000313" key="3">
    <source>
        <dbReference type="Proteomes" id="UP000321258"/>
    </source>
</evidence>
<gene>
    <name evidence="2" type="ORF">MHA02_10870</name>
</gene>
<reference evidence="2 3" key="1">
    <citation type="submission" date="2019-07" db="EMBL/GenBank/DDBJ databases">
        <title>Whole genome shotgun sequence of Methylobacterium haplocladii NBRC 107714.</title>
        <authorList>
            <person name="Hosoyama A."/>
            <person name="Uohara A."/>
            <person name="Ohji S."/>
            <person name="Ichikawa N."/>
        </authorList>
    </citation>
    <scope>NUCLEOTIDE SEQUENCE [LARGE SCALE GENOMIC DNA]</scope>
    <source>
        <strain evidence="2 3">NBRC 107714</strain>
    </source>
</reference>
<dbReference type="PANTHER" id="PTHR43861:SF3">
    <property type="entry name" value="PUTATIVE (AFU_ORTHOLOGUE AFUA_2G14390)-RELATED"/>
    <property type="match status" value="1"/>
</dbReference>
<dbReference type="PANTHER" id="PTHR43861">
    <property type="entry name" value="TRANS-ACONITATE 2-METHYLTRANSFERASE-RELATED"/>
    <property type="match status" value="1"/>
</dbReference>
<evidence type="ECO:0000313" key="2">
    <source>
        <dbReference type="EMBL" id="GEO98699.1"/>
    </source>
</evidence>
<proteinExistence type="predicted"/>
<comment type="caution">
    <text evidence="2">The sequence shown here is derived from an EMBL/GenBank/DDBJ whole genome shotgun (WGS) entry which is preliminary data.</text>
</comment>
<dbReference type="EMBL" id="BJZT01000008">
    <property type="protein sequence ID" value="GEO98699.1"/>
    <property type="molecule type" value="Genomic_DNA"/>
</dbReference>
<dbReference type="Gene3D" id="3.40.50.150">
    <property type="entry name" value="Vaccinia Virus protein VP39"/>
    <property type="match status" value="1"/>
</dbReference>
<organism evidence="2 3">
    <name type="scientific">Methylobacterium haplocladii</name>
    <dbReference type="NCBI Taxonomy" id="1176176"/>
    <lineage>
        <taxon>Bacteria</taxon>
        <taxon>Pseudomonadati</taxon>
        <taxon>Pseudomonadota</taxon>
        <taxon>Alphaproteobacteria</taxon>
        <taxon>Hyphomicrobiales</taxon>
        <taxon>Methylobacteriaceae</taxon>
        <taxon>Methylobacterium</taxon>
    </lineage>
</organism>
<evidence type="ECO:0008006" key="4">
    <source>
        <dbReference type="Google" id="ProtNLM"/>
    </source>
</evidence>
<dbReference type="OrthoDB" id="5642573at2"/>
<dbReference type="RefSeq" id="WP_147077331.1">
    <property type="nucleotide sequence ID" value="NZ_BJZT01000008.1"/>
</dbReference>
<dbReference type="Pfam" id="PF13489">
    <property type="entry name" value="Methyltransf_23"/>
    <property type="match status" value="1"/>
</dbReference>
<keyword evidence="1" id="KW-0808">Transferase</keyword>